<sequence length="61" mass="6924">MVKQTPPVCFTGKMMLLIIWSLMLHNFKKNSMKAAALHLLQEWHAPGVNFVHLRGVQPGVQ</sequence>
<keyword evidence="1" id="KW-1133">Transmembrane helix</keyword>
<organism evidence="2">
    <name type="scientific">Macaca fascicularis</name>
    <name type="common">Crab-eating macaque</name>
    <name type="synonym">Cynomolgus monkey</name>
    <dbReference type="NCBI Taxonomy" id="9541"/>
    <lineage>
        <taxon>Eukaryota</taxon>
        <taxon>Metazoa</taxon>
        <taxon>Chordata</taxon>
        <taxon>Craniata</taxon>
        <taxon>Vertebrata</taxon>
        <taxon>Euteleostomi</taxon>
        <taxon>Mammalia</taxon>
        <taxon>Eutheria</taxon>
        <taxon>Euarchontoglires</taxon>
        <taxon>Primates</taxon>
        <taxon>Haplorrhini</taxon>
        <taxon>Catarrhini</taxon>
        <taxon>Cercopithecidae</taxon>
        <taxon>Cercopithecinae</taxon>
        <taxon>Macaca</taxon>
    </lineage>
</organism>
<keyword evidence="1" id="KW-0472">Membrane</keyword>
<dbReference type="AlphaFoldDB" id="I7GNY7"/>
<feature type="transmembrane region" description="Helical" evidence="1">
    <location>
        <begin position="6"/>
        <end position="24"/>
    </location>
</feature>
<evidence type="ECO:0000313" key="2">
    <source>
        <dbReference type="EMBL" id="BAE90590.1"/>
    </source>
</evidence>
<keyword evidence="1 2" id="KW-0812">Transmembrane</keyword>
<protein>
    <submittedName>
        <fullName evidence="2">Macaca fascicularis brain cDNA clone: QflA-22958, similar to human kringle containing transmembrane protein 1 (KREMEN1),transcript variant 2, mRNA, RefSeq: NM_032045.3</fullName>
    </submittedName>
</protein>
<accession>I7GNY7</accession>
<name>I7GNY7_MACFA</name>
<evidence type="ECO:0000256" key="1">
    <source>
        <dbReference type="SAM" id="Phobius"/>
    </source>
</evidence>
<dbReference type="EMBL" id="AB173528">
    <property type="protein sequence ID" value="BAE90590.1"/>
    <property type="molecule type" value="mRNA"/>
</dbReference>
<reference evidence="2" key="1">
    <citation type="journal article" date="2007" name="PLoS Biol.">
        <title>Rate of evolution in brain-expressed genes in humans and other primates.</title>
        <authorList>
            <person name="Wang H.-Y."/>
            <person name="Chien H.-C."/>
            <person name="Osada N."/>
            <person name="Hashimoto K."/>
            <person name="Sugano S."/>
            <person name="Gojobori T."/>
            <person name="Chou C.-K."/>
            <person name="Tsai S.-F."/>
            <person name="Wu C.-I."/>
            <person name="Shen C.-K.J."/>
        </authorList>
    </citation>
    <scope>NUCLEOTIDE SEQUENCE</scope>
</reference>
<proteinExistence type="evidence at transcript level"/>